<dbReference type="Proteomes" id="UP001152803">
    <property type="component" value="Unassembled WGS sequence"/>
</dbReference>
<keyword evidence="5" id="KW-1185">Reference proteome</keyword>
<accession>A0A9Q1D912</accession>
<dbReference type="InterPro" id="IPR025232">
    <property type="entry name" value="DUF4174"/>
</dbReference>
<dbReference type="EMBL" id="JAFJMO010000012">
    <property type="protein sequence ID" value="KAJ8261539.1"/>
    <property type="molecule type" value="Genomic_DNA"/>
</dbReference>
<feature type="compositionally biased region" description="Basic residues" evidence="2">
    <location>
        <begin position="290"/>
        <end position="306"/>
    </location>
</feature>
<feature type="compositionally biased region" description="Basic residues" evidence="2">
    <location>
        <begin position="364"/>
        <end position="381"/>
    </location>
</feature>
<evidence type="ECO:0000313" key="5">
    <source>
        <dbReference type="Proteomes" id="UP001152803"/>
    </source>
</evidence>
<sequence>MCEGVGRGQVSAPLLGSSRWRDPAGAEPQTEQTAALERAVGRDVRRMAALALLLFSPVRMSGVGPRAPGLMRQSVCVALLLLCSTALSQAQSPPGPERSPPPAGLEAQRRGRDAAEPSLPPELEFLAGLAGKHRLWVITAPSHADNYLRMMQKQIRDMEPEGLSCRLAERDTVIVTIVQNAMMEGRVRRPSYRGEAQEEALDSDTVTKLLHYLDLQEQEFSMLLLKKNLLVGERFPYPVRVAAILEVIDQLPARKLEKLTRKGSPERCKVVRKRVVPRKWGPARTAASSPRRRARVTAAPQHRRPLGKQAALRSQVQNILSGRSRFVIRKEPAAGRRAQPFTPEGPGPSRAPHARGTPQDLSKQKGKGKKKGGKKKGKGRKSQRDASGKKALKTFLEKFEGKRRLLVVSAPAKTSPAYLQQNADNQQNHCDLALRKVTTATILGPENNSTLHLYHYLQGTEPPFEAGPDTQTDLGLIALIRKEYGILPADFSLVLTDYDLKPQNLFQAPVSPSVMTDTLDSFPSREPEKRREKSRPATCPTPGAQSEVESSAQRRLLIISTPSEDDYSFQQQLQALNGQSCNLGIRHFALLKLIGAGPQSSGSVELLPLNGAPLGGGGHHEIIGPKDLGGGTG</sequence>
<dbReference type="PANTHER" id="PTHR46792">
    <property type="entry name" value="COILED-COIL DOMAIN-CONTAINING PROTEIN 80"/>
    <property type="match status" value="1"/>
</dbReference>
<feature type="region of interest" description="Disordered" evidence="2">
    <location>
        <begin position="279"/>
        <end position="390"/>
    </location>
</feature>
<feature type="domain" description="DUF4174" evidence="3">
    <location>
        <begin position="125"/>
        <end position="257"/>
    </location>
</feature>
<dbReference type="GO" id="GO:0010811">
    <property type="term" value="P:positive regulation of cell-substrate adhesion"/>
    <property type="evidence" value="ECO:0007669"/>
    <property type="project" value="TreeGrafter"/>
</dbReference>
<feature type="compositionally biased region" description="Basic and acidic residues" evidence="2">
    <location>
        <begin position="523"/>
        <end position="535"/>
    </location>
</feature>
<feature type="region of interest" description="Disordered" evidence="2">
    <location>
        <begin position="1"/>
        <end position="32"/>
    </location>
</feature>
<dbReference type="GO" id="GO:0005604">
    <property type="term" value="C:basement membrane"/>
    <property type="evidence" value="ECO:0007669"/>
    <property type="project" value="TreeGrafter"/>
</dbReference>
<dbReference type="GO" id="GO:0030198">
    <property type="term" value="P:extracellular matrix organization"/>
    <property type="evidence" value="ECO:0007669"/>
    <property type="project" value="TreeGrafter"/>
</dbReference>
<protein>
    <recommendedName>
        <fullName evidence="3">DUF4174 domain-containing protein</fullName>
    </recommendedName>
</protein>
<organism evidence="4 5">
    <name type="scientific">Conger conger</name>
    <name type="common">Conger eel</name>
    <name type="synonym">Muraena conger</name>
    <dbReference type="NCBI Taxonomy" id="82655"/>
    <lineage>
        <taxon>Eukaryota</taxon>
        <taxon>Metazoa</taxon>
        <taxon>Chordata</taxon>
        <taxon>Craniata</taxon>
        <taxon>Vertebrata</taxon>
        <taxon>Euteleostomi</taxon>
        <taxon>Actinopterygii</taxon>
        <taxon>Neopterygii</taxon>
        <taxon>Teleostei</taxon>
        <taxon>Anguilliformes</taxon>
        <taxon>Congridae</taxon>
        <taxon>Conger</taxon>
    </lineage>
</organism>
<dbReference type="AlphaFoldDB" id="A0A9Q1D912"/>
<proteinExistence type="predicted"/>
<feature type="compositionally biased region" description="Polar residues" evidence="2">
    <location>
        <begin position="312"/>
        <end position="321"/>
    </location>
</feature>
<keyword evidence="1" id="KW-0732">Signal</keyword>
<dbReference type="OrthoDB" id="9941497at2759"/>
<evidence type="ECO:0000256" key="1">
    <source>
        <dbReference type="ARBA" id="ARBA00022729"/>
    </source>
</evidence>
<evidence type="ECO:0000313" key="4">
    <source>
        <dbReference type="EMBL" id="KAJ8261539.1"/>
    </source>
</evidence>
<comment type="caution">
    <text evidence="4">The sequence shown here is derived from an EMBL/GenBank/DDBJ whole genome shotgun (WGS) entry which is preliminary data.</text>
</comment>
<feature type="domain" description="DUF4174" evidence="3">
    <location>
        <begin position="395"/>
        <end position="528"/>
    </location>
</feature>
<name>A0A9Q1D912_CONCO</name>
<evidence type="ECO:0000259" key="3">
    <source>
        <dbReference type="Pfam" id="PF13778"/>
    </source>
</evidence>
<dbReference type="Pfam" id="PF13778">
    <property type="entry name" value="DUF4174"/>
    <property type="match status" value="3"/>
</dbReference>
<evidence type="ECO:0000256" key="2">
    <source>
        <dbReference type="SAM" id="MobiDB-lite"/>
    </source>
</evidence>
<feature type="compositionally biased region" description="Low complexity" evidence="2">
    <location>
        <begin position="279"/>
        <end position="289"/>
    </location>
</feature>
<feature type="region of interest" description="Disordered" evidence="2">
    <location>
        <begin position="515"/>
        <end position="551"/>
    </location>
</feature>
<feature type="region of interest" description="Disordered" evidence="2">
    <location>
        <begin position="89"/>
        <end position="118"/>
    </location>
</feature>
<dbReference type="PANTHER" id="PTHR46792:SF1">
    <property type="entry name" value="COILED-COIL DOMAIN-CONTAINING 80-LIKE 2"/>
    <property type="match status" value="1"/>
</dbReference>
<feature type="domain" description="DUF4174" evidence="3">
    <location>
        <begin position="552"/>
        <end position="606"/>
    </location>
</feature>
<reference evidence="4" key="1">
    <citation type="journal article" date="2023" name="Science">
        <title>Genome structures resolve the early diversification of teleost fishes.</title>
        <authorList>
            <person name="Parey E."/>
            <person name="Louis A."/>
            <person name="Montfort J."/>
            <person name="Bouchez O."/>
            <person name="Roques C."/>
            <person name="Iampietro C."/>
            <person name="Lluch J."/>
            <person name="Castinel A."/>
            <person name="Donnadieu C."/>
            <person name="Desvignes T."/>
            <person name="Floi Bucao C."/>
            <person name="Jouanno E."/>
            <person name="Wen M."/>
            <person name="Mejri S."/>
            <person name="Dirks R."/>
            <person name="Jansen H."/>
            <person name="Henkel C."/>
            <person name="Chen W.J."/>
            <person name="Zahm M."/>
            <person name="Cabau C."/>
            <person name="Klopp C."/>
            <person name="Thompson A.W."/>
            <person name="Robinson-Rechavi M."/>
            <person name="Braasch I."/>
            <person name="Lecointre G."/>
            <person name="Bobe J."/>
            <person name="Postlethwait J.H."/>
            <person name="Berthelot C."/>
            <person name="Roest Crollius H."/>
            <person name="Guiguen Y."/>
        </authorList>
    </citation>
    <scope>NUCLEOTIDE SEQUENCE</scope>
    <source>
        <strain evidence="4">Concon-B</strain>
    </source>
</reference>
<feature type="compositionally biased region" description="Pro residues" evidence="2">
    <location>
        <begin position="93"/>
        <end position="103"/>
    </location>
</feature>
<gene>
    <name evidence="4" type="ORF">COCON_G00172620</name>
</gene>